<feature type="compositionally biased region" description="Polar residues" evidence="1">
    <location>
        <begin position="730"/>
        <end position="739"/>
    </location>
</feature>
<feature type="compositionally biased region" description="Polar residues" evidence="1">
    <location>
        <begin position="1746"/>
        <end position="1760"/>
    </location>
</feature>
<feature type="compositionally biased region" description="Pro residues" evidence="1">
    <location>
        <begin position="492"/>
        <end position="511"/>
    </location>
</feature>
<reference evidence="3" key="1">
    <citation type="submission" date="2019-06" db="EMBL/GenBank/DDBJ databases">
        <title>Draft genome sequence of the griseofulvin-producing fungus Xylaria cubensis strain G536.</title>
        <authorList>
            <person name="Mead M.E."/>
            <person name="Raja H.A."/>
            <person name="Steenwyk J.L."/>
            <person name="Knowles S.L."/>
            <person name="Oberlies N.H."/>
            <person name="Rokas A."/>
        </authorList>
    </citation>
    <scope>NUCLEOTIDE SEQUENCE [LARGE SCALE GENOMIC DNA]</scope>
    <source>
        <strain evidence="3">G536</strain>
    </source>
</reference>
<feature type="compositionally biased region" description="Low complexity" evidence="1">
    <location>
        <begin position="938"/>
        <end position="950"/>
    </location>
</feature>
<feature type="compositionally biased region" description="Polar residues" evidence="1">
    <location>
        <begin position="376"/>
        <end position="394"/>
    </location>
</feature>
<keyword evidence="3" id="KW-1185">Reference proteome</keyword>
<feature type="compositionally biased region" description="Polar residues" evidence="1">
    <location>
        <begin position="1051"/>
        <end position="1064"/>
    </location>
</feature>
<gene>
    <name evidence="2" type="ORF">FHL15_002661</name>
</gene>
<feature type="compositionally biased region" description="Low complexity" evidence="1">
    <location>
        <begin position="1172"/>
        <end position="1181"/>
    </location>
</feature>
<feature type="compositionally biased region" description="Polar residues" evidence="1">
    <location>
        <begin position="480"/>
        <end position="491"/>
    </location>
</feature>
<evidence type="ECO:0000256" key="1">
    <source>
        <dbReference type="SAM" id="MobiDB-lite"/>
    </source>
</evidence>
<feature type="compositionally biased region" description="Polar residues" evidence="1">
    <location>
        <begin position="240"/>
        <end position="250"/>
    </location>
</feature>
<feature type="region of interest" description="Disordered" evidence="1">
    <location>
        <begin position="808"/>
        <end position="1373"/>
    </location>
</feature>
<protein>
    <submittedName>
        <fullName evidence="2">Uncharacterized protein</fullName>
    </submittedName>
</protein>
<comment type="caution">
    <text evidence="2">The sequence shown here is derived from an EMBL/GenBank/DDBJ whole genome shotgun (WGS) entry which is preliminary data.</text>
</comment>
<feature type="compositionally biased region" description="Polar residues" evidence="1">
    <location>
        <begin position="1714"/>
        <end position="1731"/>
    </location>
</feature>
<feature type="compositionally biased region" description="Polar residues" evidence="1">
    <location>
        <begin position="1696"/>
        <end position="1705"/>
    </location>
</feature>
<feature type="compositionally biased region" description="Gly residues" evidence="1">
    <location>
        <begin position="1336"/>
        <end position="1348"/>
    </location>
</feature>
<feature type="region of interest" description="Disordered" evidence="1">
    <location>
        <begin position="1516"/>
        <end position="1786"/>
    </location>
</feature>
<evidence type="ECO:0000313" key="2">
    <source>
        <dbReference type="EMBL" id="TRX96389.1"/>
    </source>
</evidence>
<feature type="compositionally biased region" description="Polar residues" evidence="1">
    <location>
        <begin position="53"/>
        <end position="70"/>
    </location>
</feature>
<proteinExistence type="predicted"/>
<dbReference type="STRING" id="2512241.A0A553I857"/>
<feature type="compositionally biased region" description="Polar residues" evidence="1">
    <location>
        <begin position="1621"/>
        <end position="1657"/>
    </location>
</feature>
<feature type="compositionally biased region" description="Polar residues" evidence="1">
    <location>
        <begin position="709"/>
        <end position="719"/>
    </location>
</feature>
<evidence type="ECO:0000313" key="3">
    <source>
        <dbReference type="Proteomes" id="UP000319160"/>
    </source>
</evidence>
<feature type="compositionally biased region" description="Polar residues" evidence="1">
    <location>
        <begin position="442"/>
        <end position="453"/>
    </location>
</feature>
<feature type="compositionally biased region" description="Pro residues" evidence="1">
    <location>
        <begin position="1583"/>
        <end position="1594"/>
    </location>
</feature>
<feature type="region of interest" description="Disordered" evidence="1">
    <location>
        <begin position="1"/>
        <end position="74"/>
    </location>
</feature>
<feature type="compositionally biased region" description="Polar residues" evidence="1">
    <location>
        <begin position="843"/>
        <end position="871"/>
    </location>
</feature>
<feature type="region of interest" description="Disordered" evidence="1">
    <location>
        <begin position="88"/>
        <end position="157"/>
    </location>
</feature>
<dbReference type="EMBL" id="VFLP01000011">
    <property type="protein sequence ID" value="TRX96389.1"/>
    <property type="molecule type" value="Genomic_DNA"/>
</dbReference>
<feature type="compositionally biased region" description="Polar residues" evidence="1">
    <location>
        <begin position="1136"/>
        <end position="1146"/>
    </location>
</feature>
<feature type="compositionally biased region" description="Polar residues" evidence="1">
    <location>
        <begin position="1530"/>
        <end position="1568"/>
    </location>
</feature>
<feature type="compositionally biased region" description="Low complexity" evidence="1">
    <location>
        <begin position="1604"/>
        <end position="1617"/>
    </location>
</feature>
<dbReference type="Proteomes" id="UP000319160">
    <property type="component" value="Unassembled WGS sequence"/>
</dbReference>
<feature type="compositionally biased region" description="Low complexity" evidence="1">
    <location>
        <begin position="972"/>
        <end position="982"/>
    </location>
</feature>
<feature type="compositionally biased region" description="Low complexity" evidence="1">
    <location>
        <begin position="467"/>
        <end position="478"/>
    </location>
</feature>
<accession>A0A553I857</accession>
<dbReference type="OrthoDB" id="5151921at2759"/>
<feature type="region of interest" description="Disordered" evidence="1">
    <location>
        <begin position="369"/>
        <end position="781"/>
    </location>
</feature>
<feature type="region of interest" description="Disordered" evidence="1">
    <location>
        <begin position="238"/>
        <end position="266"/>
    </location>
</feature>
<feature type="compositionally biased region" description="Low complexity" evidence="1">
    <location>
        <begin position="1569"/>
        <end position="1582"/>
    </location>
</feature>
<feature type="compositionally biased region" description="Low complexity" evidence="1">
    <location>
        <begin position="1065"/>
        <end position="1075"/>
    </location>
</feature>
<feature type="compositionally biased region" description="Polar residues" evidence="1">
    <location>
        <begin position="1034"/>
        <end position="1044"/>
    </location>
</feature>
<feature type="compositionally biased region" description="Polar residues" evidence="1">
    <location>
        <begin position="1101"/>
        <end position="1112"/>
    </location>
</feature>
<feature type="compositionally biased region" description="Low complexity" evidence="1">
    <location>
        <begin position="1310"/>
        <end position="1323"/>
    </location>
</feature>
<name>A0A553I857_9PEZI</name>
<feature type="compositionally biased region" description="Low complexity" evidence="1">
    <location>
        <begin position="113"/>
        <end position="148"/>
    </location>
</feature>
<organism evidence="2 3">
    <name type="scientific">Xylaria flabelliformis</name>
    <dbReference type="NCBI Taxonomy" id="2512241"/>
    <lineage>
        <taxon>Eukaryota</taxon>
        <taxon>Fungi</taxon>
        <taxon>Dikarya</taxon>
        <taxon>Ascomycota</taxon>
        <taxon>Pezizomycotina</taxon>
        <taxon>Sordariomycetes</taxon>
        <taxon>Xylariomycetidae</taxon>
        <taxon>Xylariales</taxon>
        <taxon>Xylariaceae</taxon>
        <taxon>Xylaria</taxon>
    </lineage>
</organism>
<feature type="compositionally biased region" description="Polar residues" evidence="1">
    <location>
        <begin position="601"/>
        <end position="615"/>
    </location>
</feature>
<feature type="compositionally biased region" description="Pro residues" evidence="1">
    <location>
        <begin position="983"/>
        <end position="1000"/>
    </location>
</feature>
<feature type="compositionally biased region" description="Polar residues" evidence="1">
    <location>
        <begin position="88"/>
        <end position="103"/>
    </location>
</feature>
<sequence>MDEKHSLGLVSRGSGNANIDGSLPAPVEARKRAAAQPGLPGGDHRNYHGPKFSNKNWSPQQHYPGSTGSTGLPAPQTLAQAFIHPQSDLASASQRLQLDPSQSHKQHAHHPHQSQTTQDQSQSQSHQGQHQHQHQLVPPSPSPLQQQDLHPHSHSHTHLDLAQIAQTHQPYRNPSQPPRLPPLAVSLSSICLSPFDPFTTRDGENNYFLSAAASPAPATSNAVLSIPRLPVQTDDIVSPISDTRSSTPNFRSLDRSDEATARSPAAAQSLTRFTALNRQPTSHSSAGASVLDDRDFELSLRTADIAEPSTSPSRSVFAAVTSAVAHDVAHVTDERSDDWFRYTARESTISKYTNNSHPEAHHMMAAVMTADEPSGREQQQQGDGLISATTSSFTPLPPIRRTSTFNLMRKKGLVDDDGDTVPSPIEKDIPPIPPIPSGAAETAQQTSNGQLSAGQGGIHSSPHSSVQLNPQPNLNLNPSPHGQSQPAMPQQPNGPVPAAGPPSQPGMPQPPIVQMYPHQMIMGRGGPSGQQVAPGHMSVDGRGQTVFSLPGGRKWTAQESHLAEPLNPSNRNRSTNSPQSYAAYDKETEGEGPLPPHIAGSPSQPVQTRPRNASNPVPPTAATRYPALFPNPPPQHAFPPGQGQVPLRQHPLLQSQNGNVRPRASFDDRSLSKETMGVHVDQVSVLSEDVDKGRRGSGQLFKLGHRRNSSSVNAEQGSSDAPPDKKKMNIFQSVANMAHSQPKPKSNLGLTKPPTFDDSDQVSLQNSRDNVPPKKRLSELKGMIKGVGSAKDGAKDDQPVRVETIFEARQSMQSPPGNITAPPGMQGAQRPSVAFGAPAQSGPFGSQGQAYPPESQGSMQPRMQPHPSQMGQPLATGPPPFAGVGRASTAGPQLGQVQQVKSEESGKKSSSGGFLGGLFNKQGNKTKDVKPQPPQQTPPSSQRPTQPPTQATYLSFRPGQNGQPLGPHPMFAGQPQAQRGPPGQSPSPPLFQDPTQPPPSLQKAQMITIRRPSGLTVSSTQSIPGRPGMPSPQPSQSTFKQQGGPSPLGHRSSQMELQNKNGLVSSQTSPQPSDDSPLEGPAGVNSAVIPRFSPNRKPVGSGNSRDVSSMTPAVSAAAMRSERTASPSPRPDEQRAPSQLSYVQQSSHRESVGGVNNTRQPSLPSPEPSPVPSQSNHSSSPRLQGGQFARDSPGPRESGQGLGLFPNSLSPAGPMNASGPNGAPNGPTWGPNGARPSVPPLASPSAAARTQPARTPSSPVPSVDQGKLSRFFGAYDGGKPAAQPQANKEKSAASKFLGAFKRSSKQNDTSPSQSRPQTSPQIPEQVMRPGIPGPAGPGGIPGPGGVQGPPGAPMGQVRIPPIQPGQGRGSIPTQIPAQQMQAGRGQFVQMPPQAQGIPMSMQTQAGRGQFPPGMVMQGGRGQPPQAMFAGPGFVPPHMQRPAAPGKQGNEPQYDQVPIPRGYEAVHGYGPGGMLAYSPYNAGRPGLPPVQYAPFPPAGQPGFPQRQWDPRLMQPAQAGLPLGTAPGAPQTLPQGVPNNTPYPGTPQQSLPQGSNQIPSPVPPQFQSLIAQGQPAPRQFQQAQPPYPSGQMPPPEQGQISAPVAQNPQIQPNQPQGQPFLQDPSSGPQTQNLSRIETPQNRQSPVSNQQPNPTFNPVPQSGIRPVSISGSATSSATSSFQSLHIPPVAQSQPPQSVHSNSTHQASPVDQMPDPSTKVSSQEASRPSTQSPTAASGLLRSPDAARLTSRMSMSRNASYSRDISFSPEKPTDRTLTVSPEPPGRYHGPIHQVSEQTLGVDVERANSHVRHASEDIYDATPRLDSTPDATTVVAQENGNTKYAGSEKGRGLTKSATTAAGVEAGAGASASTTATVVAEDNMSFLDGPDSETDEPTPAATATAAAIGEEATEPANVSPPQQQSTPKIMNLEPEEKILVDLPVELAAVKDDDDGIPMMSATSYPGQEWNPYGAGEFGDWDRVGFGECASGEANIMHLE</sequence>
<feature type="compositionally biased region" description="Low complexity" evidence="1">
    <location>
        <begin position="1665"/>
        <end position="1695"/>
    </location>
</feature>
<feature type="compositionally biased region" description="Low complexity" evidence="1">
    <location>
        <begin position="567"/>
        <end position="580"/>
    </location>
</feature>